<feature type="non-terminal residue" evidence="2">
    <location>
        <position position="1"/>
    </location>
</feature>
<keyword evidence="3" id="KW-1185">Reference proteome</keyword>
<evidence type="ECO:0000313" key="2">
    <source>
        <dbReference type="EMBL" id="MCI61563.1"/>
    </source>
</evidence>
<protein>
    <submittedName>
        <fullName evidence="2">Uncharacterized protein</fullName>
    </submittedName>
</protein>
<evidence type="ECO:0000313" key="3">
    <source>
        <dbReference type="Proteomes" id="UP000265520"/>
    </source>
</evidence>
<feature type="region of interest" description="Disordered" evidence="1">
    <location>
        <begin position="1"/>
        <end position="26"/>
    </location>
</feature>
<comment type="caution">
    <text evidence="2">The sequence shown here is derived from an EMBL/GenBank/DDBJ whole genome shotgun (WGS) entry which is preliminary data.</text>
</comment>
<dbReference type="Proteomes" id="UP000265520">
    <property type="component" value="Unassembled WGS sequence"/>
</dbReference>
<dbReference type="EMBL" id="LXQA010602018">
    <property type="protein sequence ID" value="MCI61563.1"/>
    <property type="molecule type" value="Genomic_DNA"/>
</dbReference>
<evidence type="ECO:0000256" key="1">
    <source>
        <dbReference type="SAM" id="MobiDB-lite"/>
    </source>
</evidence>
<accession>A0A392TK92</accession>
<sequence>VLTEGNPSRSKRKRPNEPPNNSDGAMILEYGIHPFLKTNAPNAKKAVLELSSPNSMRRRCTATPSNLVR</sequence>
<reference evidence="2 3" key="1">
    <citation type="journal article" date="2018" name="Front. Plant Sci.">
        <title>Red Clover (Trifolium pratense) and Zigzag Clover (T. medium) - A Picture of Genomic Similarities and Differences.</title>
        <authorList>
            <person name="Dluhosova J."/>
            <person name="Istvanek J."/>
            <person name="Nedelnik J."/>
            <person name="Repkova J."/>
        </authorList>
    </citation>
    <scope>NUCLEOTIDE SEQUENCE [LARGE SCALE GENOMIC DNA]</scope>
    <source>
        <strain evidence="3">cv. 10/8</strain>
        <tissue evidence="2">Leaf</tissue>
    </source>
</reference>
<organism evidence="2 3">
    <name type="scientific">Trifolium medium</name>
    <dbReference type="NCBI Taxonomy" id="97028"/>
    <lineage>
        <taxon>Eukaryota</taxon>
        <taxon>Viridiplantae</taxon>
        <taxon>Streptophyta</taxon>
        <taxon>Embryophyta</taxon>
        <taxon>Tracheophyta</taxon>
        <taxon>Spermatophyta</taxon>
        <taxon>Magnoliopsida</taxon>
        <taxon>eudicotyledons</taxon>
        <taxon>Gunneridae</taxon>
        <taxon>Pentapetalae</taxon>
        <taxon>rosids</taxon>
        <taxon>fabids</taxon>
        <taxon>Fabales</taxon>
        <taxon>Fabaceae</taxon>
        <taxon>Papilionoideae</taxon>
        <taxon>50 kb inversion clade</taxon>
        <taxon>NPAAA clade</taxon>
        <taxon>Hologalegina</taxon>
        <taxon>IRL clade</taxon>
        <taxon>Trifolieae</taxon>
        <taxon>Trifolium</taxon>
    </lineage>
</organism>
<name>A0A392TK92_9FABA</name>
<dbReference type="AlphaFoldDB" id="A0A392TK92"/>
<proteinExistence type="predicted"/>